<sequence>MKVANECGSRWMCVGIETESAVFTRTRSNRTVVDELKTGRSTARCQVFTWRKNHGSLGGHEL</sequence>
<gene>
    <name evidence="1" type="ORF">K402DRAFT_393832</name>
</gene>
<reference evidence="1" key="1">
    <citation type="journal article" date="2020" name="Stud. Mycol.">
        <title>101 Dothideomycetes genomes: a test case for predicting lifestyles and emergence of pathogens.</title>
        <authorList>
            <person name="Haridas S."/>
            <person name="Albert R."/>
            <person name="Binder M."/>
            <person name="Bloem J."/>
            <person name="Labutti K."/>
            <person name="Salamov A."/>
            <person name="Andreopoulos B."/>
            <person name="Baker S."/>
            <person name="Barry K."/>
            <person name="Bills G."/>
            <person name="Bluhm B."/>
            <person name="Cannon C."/>
            <person name="Castanera R."/>
            <person name="Culley D."/>
            <person name="Daum C."/>
            <person name="Ezra D."/>
            <person name="Gonzalez J."/>
            <person name="Henrissat B."/>
            <person name="Kuo A."/>
            <person name="Liang C."/>
            <person name="Lipzen A."/>
            <person name="Lutzoni F."/>
            <person name="Magnuson J."/>
            <person name="Mondo S."/>
            <person name="Nolan M."/>
            <person name="Ohm R."/>
            <person name="Pangilinan J."/>
            <person name="Park H.-J."/>
            <person name="Ramirez L."/>
            <person name="Alfaro M."/>
            <person name="Sun H."/>
            <person name="Tritt A."/>
            <person name="Yoshinaga Y."/>
            <person name="Zwiers L.-H."/>
            <person name="Turgeon B."/>
            <person name="Goodwin S."/>
            <person name="Spatafora J."/>
            <person name="Crous P."/>
            <person name="Grigoriev I."/>
        </authorList>
    </citation>
    <scope>NUCLEOTIDE SEQUENCE</scope>
    <source>
        <strain evidence="1">CBS 113979</strain>
    </source>
</reference>
<proteinExistence type="predicted"/>
<evidence type="ECO:0000313" key="2">
    <source>
        <dbReference type="Proteomes" id="UP000800041"/>
    </source>
</evidence>
<dbReference type="Proteomes" id="UP000800041">
    <property type="component" value="Unassembled WGS sequence"/>
</dbReference>
<name>A0A6G1GZW4_9PEZI</name>
<dbReference type="AlphaFoldDB" id="A0A6G1GZW4"/>
<dbReference type="EMBL" id="ML977157">
    <property type="protein sequence ID" value="KAF1986354.1"/>
    <property type="molecule type" value="Genomic_DNA"/>
</dbReference>
<accession>A0A6G1GZW4</accession>
<evidence type="ECO:0000313" key="1">
    <source>
        <dbReference type="EMBL" id="KAF1986354.1"/>
    </source>
</evidence>
<protein>
    <submittedName>
        <fullName evidence="1">Uncharacterized protein</fullName>
    </submittedName>
</protein>
<keyword evidence="2" id="KW-1185">Reference proteome</keyword>
<organism evidence="1 2">
    <name type="scientific">Aulographum hederae CBS 113979</name>
    <dbReference type="NCBI Taxonomy" id="1176131"/>
    <lineage>
        <taxon>Eukaryota</taxon>
        <taxon>Fungi</taxon>
        <taxon>Dikarya</taxon>
        <taxon>Ascomycota</taxon>
        <taxon>Pezizomycotina</taxon>
        <taxon>Dothideomycetes</taxon>
        <taxon>Pleosporomycetidae</taxon>
        <taxon>Aulographales</taxon>
        <taxon>Aulographaceae</taxon>
    </lineage>
</organism>